<reference evidence="1 2" key="1">
    <citation type="submission" date="2018-09" db="EMBL/GenBank/DDBJ databases">
        <title>Paenibacillus aracenensis nov. sp. isolated from a cave in southern Spain.</title>
        <authorList>
            <person name="Jurado V."/>
            <person name="Gutierrez-Patricio S."/>
            <person name="Gonzalez-Pimentel J.L."/>
            <person name="Miller A.Z."/>
            <person name="Laiz L."/>
            <person name="Saiz-Jimenez C."/>
        </authorList>
    </citation>
    <scope>NUCLEOTIDE SEQUENCE [LARGE SCALE GENOMIC DNA]</scope>
    <source>
        <strain evidence="1 2">JCM 19203</strain>
    </source>
</reference>
<sequence>MLIALIILAAIIFLIVSLVRGRSKAKNRQQNIGSKYSIALELVEGLPVQPTFATLHTCEDKLIIDVKKQSFDIPNERIIRFSNKNPMSMGAFGMKTPLFVVFYYDKNGKEQAITFTSSILDPLRLIPEFNKALNRPEAKLEAGPDGTISL</sequence>
<dbReference type="EMBL" id="QXQB01000002">
    <property type="protein sequence ID" value="RJX39538.1"/>
    <property type="molecule type" value="Genomic_DNA"/>
</dbReference>
<dbReference type="RefSeq" id="WP_120109105.1">
    <property type="nucleotide sequence ID" value="NZ_QXQB01000002.1"/>
</dbReference>
<gene>
    <name evidence="1" type="ORF">D3P09_08950</name>
</gene>
<comment type="caution">
    <text evidence="1">The sequence shown here is derived from an EMBL/GenBank/DDBJ whole genome shotgun (WGS) entry which is preliminary data.</text>
</comment>
<protein>
    <submittedName>
        <fullName evidence="1">Uncharacterized protein</fullName>
    </submittedName>
</protein>
<accession>A0A3A6PJV7</accession>
<proteinExistence type="predicted"/>
<evidence type="ECO:0000313" key="1">
    <source>
        <dbReference type="EMBL" id="RJX39538.1"/>
    </source>
</evidence>
<keyword evidence="2" id="KW-1185">Reference proteome</keyword>
<dbReference type="AlphaFoldDB" id="A0A3A6PJV7"/>
<evidence type="ECO:0000313" key="2">
    <source>
        <dbReference type="Proteomes" id="UP000267798"/>
    </source>
</evidence>
<dbReference type="Proteomes" id="UP000267798">
    <property type="component" value="Unassembled WGS sequence"/>
</dbReference>
<organism evidence="1 2">
    <name type="scientific">Paenibacillus pinisoli</name>
    <dbReference type="NCBI Taxonomy" id="1276110"/>
    <lineage>
        <taxon>Bacteria</taxon>
        <taxon>Bacillati</taxon>
        <taxon>Bacillota</taxon>
        <taxon>Bacilli</taxon>
        <taxon>Bacillales</taxon>
        <taxon>Paenibacillaceae</taxon>
        <taxon>Paenibacillus</taxon>
    </lineage>
</organism>
<name>A0A3A6PJV7_9BACL</name>